<evidence type="ECO:0000256" key="8">
    <source>
        <dbReference type="SAM" id="SignalP"/>
    </source>
</evidence>
<dbReference type="Pfam" id="PF03009">
    <property type="entry name" value="GDPD"/>
    <property type="match status" value="2"/>
</dbReference>
<keyword evidence="7" id="KW-1133">Transmembrane helix</keyword>
<dbReference type="OrthoDB" id="1058301at2759"/>
<comment type="caution">
    <text evidence="10">The sequence shown here is derived from an EMBL/GenBank/DDBJ whole genome shotgun (WGS) entry which is preliminary data.</text>
</comment>
<keyword evidence="7" id="KW-0812">Transmembrane</keyword>
<comment type="similarity">
    <text evidence="1">Belongs to the glycerophosphoryl diester phosphodiesterase family.</text>
</comment>
<dbReference type="GO" id="GO:0006071">
    <property type="term" value="P:glycerol metabolic process"/>
    <property type="evidence" value="ECO:0007669"/>
    <property type="project" value="UniProtKB-KW"/>
</dbReference>
<dbReference type="Gene3D" id="3.20.20.190">
    <property type="entry name" value="Phosphatidylinositol (PI) phosphodiesterase"/>
    <property type="match status" value="1"/>
</dbReference>
<feature type="chain" id="PRO_5003637533" description="glycerophosphodiester phosphodiesterase" evidence="8">
    <location>
        <begin position="29"/>
        <end position="504"/>
    </location>
</feature>
<dbReference type="InterPro" id="IPR017946">
    <property type="entry name" value="PLC-like_Pdiesterase_TIM-brl"/>
</dbReference>
<evidence type="ECO:0000259" key="9">
    <source>
        <dbReference type="PROSITE" id="PS51704"/>
    </source>
</evidence>
<keyword evidence="5" id="KW-0378">Hydrolase</keyword>
<dbReference type="PANTHER" id="PTHR43620:SF7">
    <property type="entry name" value="GLYCEROPHOSPHODIESTER PHOSPHODIESTERASE GDPD5-RELATED"/>
    <property type="match status" value="1"/>
</dbReference>
<evidence type="ECO:0000256" key="1">
    <source>
        <dbReference type="ARBA" id="ARBA00007277"/>
    </source>
</evidence>
<protein>
    <recommendedName>
        <fullName evidence="2">glycerophosphodiester phosphodiesterase</fullName>
        <ecNumber evidence="2">3.1.4.46</ecNumber>
    </recommendedName>
</protein>
<dbReference type="GeneID" id="17044154"/>
<dbReference type="Proteomes" id="UP000007264">
    <property type="component" value="Unassembled WGS sequence"/>
</dbReference>
<organism evidence="10 11">
    <name type="scientific">Coccomyxa subellipsoidea (strain C-169)</name>
    <name type="common">Green microalga</name>
    <dbReference type="NCBI Taxonomy" id="574566"/>
    <lineage>
        <taxon>Eukaryota</taxon>
        <taxon>Viridiplantae</taxon>
        <taxon>Chlorophyta</taxon>
        <taxon>core chlorophytes</taxon>
        <taxon>Trebouxiophyceae</taxon>
        <taxon>Trebouxiophyceae incertae sedis</taxon>
        <taxon>Coccomyxaceae</taxon>
        <taxon>Coccomyxa</taxon>
        <taxon>Coccomyxa subellipsoidea</taxon>
    </lineage>
</organism>
<keyword evidence="7" id="KW-0472">Membrane</keyword>
<sequence>MLKFQCSTLSAALVCAVCVLHLAFTASADEHKAPLIIAHRGSPCHFPEETLEGFSRAIEYGVDYIEMDVVSTKDGHLICRHELTLDDSTDVADHPEFAERKWATTLPSGREQSGFFAANFTLQEIRTLYARQAIPFRNQASSHSFRVRTLPEVLQLAMNSTESGRPVGVYIETKGPAFHSSIGQPLEARLVDALIAAGYGKMAAAPLILQSFELQSLQNLSRELEARGLPGRADLVWLLDCASEVNDTQLDAFATYGYGIGPEKSMVATLDLAPECARSEGDACSAVSPSQTCTGRLTTAAAAGAAARSGATVRSGLVERAHARGLVVHPYTFRNEGRFMALDFDADPLAELSLFRELGVDGVFVDCPATAAEWLATQHLTPTSWIGSVIGGPGPRQSAAIASVSVLATLLAITLVWGVVTLVRHRRRQRAKYDFFPSMFNTGDLTWYPPDYRRAVVDEAGGGSRGEECGEDTPLPTSIMMTTIDSPPRIAERERRADNAAGGT</sequence>
<proteinExistence type="inferred from homology"/>
<evidence type="ECO:0000313" key="11">
    <source>
        <dbReference type="Proteomes" id="UP000007264"/>
    </source>
</evidence>
<dbReference type="InterPro" id="IPR030395">
    <property type="entry name" value="GP_PDE_dom"/>
</dbReference>
<dbReference type="RefSeq" id="XP_005650694.1">
    <property type="nucleotide sequence ID" value="XM_005650637.1"/>
</dbReference>
<keyword evidence="3 8" id="KW-0732">Signal</keyword>
<evidence type="ECO:0000256" key="4">
    <source>
        <dbReference type="ARBA" id="ARBA00022798"/>
    </source>
</evidence>
<dbReference type="GO" id="GO:0008889">
    <property type="term" value="F:glycerophosphodiester phosphodiesterase activity"/>
    <property type="evidence" value="ECO:0007669"/>
    <property type="project" value="UniProtKB-EC"/>
</dbReference>
<keyword evidence="4" id="KW-0319">Glycerol metabolism</keyword>
<gene>
    <name evidence="10" type="ORF">COCSUDRAFT_46517</name>
</gene>
<comment type="catalytic activity">
    <reaction evidence="6">
        <text>a sn-glycero-3-phosphodiester + H2O = an alcohol + sn-glycerol 3-phosphate + H(+)</text>
        <dbReference type="Rhea" id="RHEA:12969"/>
        <dbReference type="ChEBI" id="CHEBI:15377"/>
        <dbReference type="ChEBI" id="CHEBI:15378"/>
        <dbReference type="ChEBI" id="CHEBI:30879"/>
        <dbReference type="ChEBI" id="CHEBI:57597"/>
        <dbReference type="ChEBI" id="CHEBI:83408"/>
        <dbReference type="EC" id="3.1.4.46"/>
    </reaction>
</comment>
<dbReference type="EMBL" id="AGSI01000003">
    <property type="protein sequence ID" value="EIE26150.1"/>
    <property type="molecule type" value="Genomic_DNA"/>
</dbReference>
<accession>I0Z681</accession>
<evidence type="ECO:0000256" key="7">
    <source>
        <dbReference type="SAM" id="Phobius"/>
    </source>
</evidence>
<dbReference type="eggNOG" id="KOG2258">
    <property type="taxonomic scope" value="Eukaryota"/>
</dbReference>
<dbReference type="EC" id="3.1.4.46" evidence="2"/>
<feature type="signal peptide" evidence="8">
    <location>
        <begin position="1"/>
        <end position="28"/>
    </location>
</feature>
<feature type="transmembrane region" description="Helical" evidence="7">
    <location>
        <begin position="400"/>
        <end position="423"/>
    </location>
</feature>
<dbReference type="GO" id="GO:0006629">
    <property type="term" value="P:lipid metabolic process"/>
    <property type="evidence" value="ECO:0007669"/>
    <property type="project" value="InterPro"/>
</dbReference>
<dbReference type="PANTHER" id="PTHR43620">
    <property type="entry name" value="GLYCEROPHOSPHORYL DIESTER PHOSPHODIESTERASE"/>
    <property type="match status" value="1"/>
</dbReference>
<dbReference type="AlphaFoldDB" id="I0Z681"/>
<evidence type="ECO:0000256" key="6">
    <source>
        <dbReference type="ARBA" id="ARBA00047512"/>
    </source>
</evidence>
<dbReference type="PROSITE" id="PS51704">
    <property type="entry name" value="GP_PDE"/>
    <property type="match status" value="1"/>
</dbReference>
<evidence type="ECO:0000256" key="3">
    <source>
        <dbReference type="ARBA" id="ARBA00022729"/>
    </source>
</evidence>
<feature type="domain" description="GP-PDE" evidence="9">
    <location>
        <begin position="34"/>
        <end position="375"/>
    </location>
</feature>
<evidence type="ECO:0000313" key="10">
    <source>
        <dbReference type="EMBL" id="EIE26150.1"/>
    </source>
</evidence>
<evidence type="ECO:0000256" key="2">
    <source>
        <dbReference type="ARBA" id="ARBA00012247"/>
    </source>
</evidence>
<name>I0Z681_COCSC</name>
<reference evidence="10 11" key="1">
    <citation type="journal article" date="2012" name="Genome Biol.">
        <title>The genome of the polar eukaryotic microalga coccomyxa subellipsoidea reveals traits of cold adaptation.</title>
        <authorList>
            <person name="Blanc G."/>
            <person name="Agarkova I."/>
            <person name="Grimwood J."/>
            <person name="Kuo A."/>
            <person name="Brueggeman A."/>
            <person name="Dunigan D."/>
            <person name="Gurnon J."/>
            <person name="Ladunga I."/>
            <person name="Lindquist E."/>
            <person name="Lucas S."/>
            <person name="Pangilinan J."/>
            <person name="Proschold T."/>
            <person name="Salamov A."/>
            <person name="Schmutz J."/>
            <person name="Weeks D."/>
            <person name="Yamada T."/>
            <person name="Claverie J.M."/>
            <person name="Grigoriev I."/>
            <person name="Van Etten J."/>
            <person name="Lomsadze A."/>
            <person name="Borodovsky M."/>
        </authorList>
    </citation>
    <scope>NUCLEOTIDE SEQUENCE [LARGE SCALE GENOMIC DNA]</scope>
    <source>
        <strain evidence="10 11">C-169</strain>
    </source>
</reference>
<dbReference type="SUPFAM" id="SSF51695">
    <property type="entry name" value="PLC-like phosphodiesterases"/>
    <property type="match status" value="1"/>
</dbReference>
<keyword evidence="11" id="KW-1185">Reference proteome</keyword>
<evidence type="ECO:0000256" key="5">
    <source>
        <dbReference type="ARBA" id="ARBA00022801"/>
    </source>
</evidence>
<dbReference type="KEGG" id="csl:COCSUDRAFT_46517"/>
<dbReference type="STRING" id="574566.I0Z681"/>